<evidence type="ECO:0000313" key="2">
    <source>
        <dbReference type="EMBL" id="CAK0824588.1"/>
    </source>
</evidence>
<protein>
    <submittedName>
        <fullName evidence="2">Uncharacterized protein</fullName>
    </submittedName>
</protein>
<evidence type="ECO:0000313" key="3">
    <source>
        <dbReference type="Proteomes" id="UP001189429"/>
    </source>
</evidence>
<accession>A0ABN9RYT5</accession>
<proteinExistence type="predicted"/>
<name>A0ABN9RYT5_9DINO</name>
<feature type="compositionally biased region" description="Gly residues" evidence="1">
    <location>
        <begin position="63"/>
        <end position="72"/>
    </location>
</feature>
<gene>
    <name evidence="2" type="ORF">PCOR1329_LOCUS24964</name>
</gene>
<dbReference type="Proteomes" id="UP001189429">
    <property type="component" value="Unassembled WGS sequence"/>
</dbReference>
<sequence length="120" mass="12379">MFVGGTSAFRVHLRTGRGRRWQKAGHMFFSATPALSEAEAEDPACLPTGAAAGPPQCARGHGGRGAGVGARGLGSRAPEPPPLQARWDEGRRAGRLCRESVRRAGAAALAIASLVNPVIA</sequence>
<reference evidence="2" key="1">
    <citation type="submission" date="2023-10" db="EMBL/GenBank/DDBJ databases">
        <authorList>
            <person name="Chen Y."/>
            <person name="Shah S."/>
            <person name="Dougan E. K."/>
            <person name="Thang M."/>
            <person name="Chan C."/>
        </authorList>
    </citation>
    <scope>NUCLEOTIDE SEQUENCE [LARGE SCALE GENOMIC DNA]</scope>
</reference>
<feature type="region of interest" description="Disordered" evidence="1">
    <location>
        <begin position="56"/>
        <end position="91"/>
    </location>
</feature>
<evidence type="ECO:0000256" key="1">
    <source>
        <dbReference type="SAM" id="MobiDB-lite"/>
    </source>
</evidence>
<keyword evidence="3" id="KW-1185">Reference proteome</keyword>
<dbReference type="EMBL" id="CAUYUJ010008668">
    <property type="protein sequence ID" value="CAK0824588.1"/>
    <property type="molecule type" value="Genomic_DNA"/>
</dbReference>
<organism evidence="2 3">
    <name type="scientific">Prorocentrum cordatum</name>
    <dbReference type="NCBI Taxonomy" id="2364126"/>
    <lineage>
        <taxon>Eukaryota</taxon>
        <taxon>Sar</taxon>
        <taxon>Alveolata</taxon>
        <taxon>Dinophyceae</taxon>
        <taxon>Prorocentrales</taxon>
        <taxon>Prorocentraceae</taxon>
        <taxon>Prorocentrum</taxon>
    </lineage>
</organism>
<comment type="caution">
    <text evidence="2">The sequence shown here is derived from an EMBL/GenBank/DDBJ whole genome shotgun (WGS) entry which is preliminary data.</text>
</comment>